<evidence type="ECO:0000313" key="2">
    <source>
        <dbReference type="EMBL" id="EKV29311.1"/>
    </source>
</evidence>
<evidence type="ECO:0000256" key="1">
    <source>
        <dbReference type="SAM" id="MobiDB-lite"/>
    </source>
</evidence>
<dbReference type="EMBL" id="ANHY01000013">
    <property type="protein sequence ID" value="EKV29311.1"/>
    <property type="molecule type" value="Genomic_DNA"/>
</dbReference>
<dbReference type="AlphaFoldDB" id="K9HL60"/>
<dbReference type="Proteomes" id="UP000009881">
    <property type="component" value="Unassembled WGS sequence"/>
</dbReference>
<proteinExistence type="predicted"/>
<accession>K9HL60</accession>
<reference evidence="2 3" key="1">
    <citation type="journal article" date="2013" name="Genome Announc.">
        <title>Draft Genome Sequence of an Alphaproteobacterium, Caenispirillum salinarum AK4(T), Isolated from a Solar Saltern.</title>
        <authorList>
            <person name="Khatri I."/>
            <person name="Singh A."/>
            <person name="Korpole S."/>
            <person name="Pinnaka A.K."/>
            <person name="Subramanian S."/>
        </authorList>
    </citation>
    <scope>NUCLEOTIDE SEQUENCE [LARGE SCALE GENOMIC DNA]</scope>
    <source>
        <strain evidence="2 3">AK4</strain>
    </source>
</reference>
<dbReference type="STRING" id="1238182.C882_0618"/>
<comment type="caution">
    <text evidence="2">The sequence shown here is derived from an EMBL/GenBank/DDBJ whole genome shotgun (WGS) entry which is preliminary data.</text>
</comment>
<sequence>MIERLETDTNVLTVHHGPTRNGKGRPGPGSAEPRAPSLLFKELTR</sequence>
<feature type="region of interest" description="Disordered" evidence="1">
    <location>
        <begin position="1"/>
        <end position="45"/>
    </location>
</feature>
<evidence type="ECO:0000313" key="3">
    <source>
        <dbReference type="Proteomes" id="UP000009881"/>
    </source>
</evidence>
<keyword evidence="3" id="KW-1185">Reference proteome</keyword>
<organism evidence="2 3">
    <name type="scientific">Caenispirillum salinarum AK4</name>
    <dbReference type="NCBI Taxonomy" id="1238182"/>
    <lineage>
        <taxon>Bacteria</taxon>
        <taxon>Pseudomonadati</taxon>
        <taxon>Pseudomonadota</taxon>
        <taxon>Alphaproteobacteria</taxon>
        <taxon>Rhodospirillales</taxon>
        <taxon>Novispirillaceae</taxon>
        <taxon>Caenispirillum</taxon>
    </lineage>
</organism>
<gene>
    <name evidence="2" type="ORF">C882_0618</name>
</gene>
<name>K9HL60_9PROT</name>
<protein>
    <submittedName>
        <fullName evidence="2">Uncharacterized protein</fullName>
    </submittedName>
</protein>